<protein>
    <recommendedName>
        <fullName evidence="4">Leucine-rich repeat domain-containing protein</fullName>
    </recommendedName>
</protein>
<evidence type="ECO:0008006" key="4">
    <source>
        <dbReference type="Google" id="ProtNLM"/>
    </source>
</evidence>
<accession>A0A6S6TH97</accession>
<reference evidence="3" key="1">
    <citation type="submission" date="2020-01" db="EMBL/GenBank/DDBJ databases">
        <authorList>
            <person name="Meier V. D."/>
            <person name="Meier V D."/>
        </authorList>
    </citation>
    <scope>NUCLEOTIDE SEQUENCE</scope>
    <source>
        <strain evidence="3">HLG_WM_MAG_10</strain>
    </source>
</reference>
<gene>
    <name evidence="3" type="ORF">HELGO_WM42191</name>
</gene>
<dbReference type="EMBL" id="CACVAQ010000231">
    <property type="protein sequence ID" value="CAA6815849.1"/>
    <property type="molecule type" value="Genomic_DNA"/>
</dbReference>
<proteinExistence type="predicted"/>
<dbReference type="PANTHER" id="PTHR48051:SF54">
    <property type="entry name" value="LEUCINE-RICH REPEAT-CONTAINING PROTEIN"/>
    <property type="match status" value="1"/>
</dbReference>
<dbReference type="InterPro" id="IPR032675">
    <property type="entry name" value="LRR_dom_sf"/>
</dbReference>
<organism evidence="3">
    <name type="scientific">uncultured Aureispira sp</name>
    <dbReference type="NCBI Taxonomy" id="1331704"/>
    <lineage>
        <taxon>Bacteria</taxon>
        <taxon>Pseudomonadati</taxon>
        <taxon>Bacteroidota</taxon>
        <taxon>Saprospiria</taxon>
        <taxon>Saprospirales</taxon>
        <taxon>Saprospiraceae</taxon>
        <taxon>Aureispira</taxon>
        <taxon>environmental samples</taxon>
    </lineage>
</organism>
<dbReference type="SUPFAM" id="SSF52058">
    <property type="entry name" value="L domain-like"/>
    <property type="match status" value="1"/>
</dbReference>
<dbReference type="AlphaFoldDB" id="A0A6S6TH97"/>
<sequence>MRYFLIFFLYYCCCACQSEESTSMPADLTPVALSVEDNLTTWEQQLLATSEKTQDEIAKELYRRSLPKLPGGNHFFGNLQLGAIQHGSNKCLKRVYQNISTPYRNNAQERTKHLDLSYKNIHYIPNKVANYPNLSYLSLSNNRIQALNPKLAQCKKLRKLDLSSNGMAQLPTSLTLLTQIDELVLADNRLNSLPSYFSSLRNLKTIDISNLHSGMAEFHNHITKFPSVLTQMPNVEKLFLEKLPLRSLPNSIRNMTQLQVLSLNGNRSINLSQAFSVLAKMPDLIALDVSFIGRKTLPQSIQQLKNLKILVWHEEKQRNRIFIEATLKKWLPNTKIYYGKKGMATPFLRGNTVQTIRNLGNE</sequence>
<dbReference type="PANTHER" id="PTHR48051">
    <property type="match status" value="1"/>
</dbReference>
<dbReference type="PROSITE" id="PS51450">
    <property type="entry name" value="LRR"/>
    <property type="match status" value="2"/>
</dbReference>
<evidence type="ECO:0000313" key="3">
    <source>
        <dbReference type="EMBL" id="CAA6815849.1"/>
    </source>
</evidence>
<dbReference type="Pfam" id="PF13855">
    <property type="entry name" value="LRR_8"/>
    <property type="match status" value="1"/>
</dbReference>
<keyword evidence="2" id="KW-0677">Repeat</keyword>
<dbReference type="InterPro" id="IPR050216">
    <property type="entry name" value="LRR_domain-containing"/>
</dbReference>
<dbReference type="InterPro" id="IPR001611">
    <property type="entry name" value="Leu-rich_rpt"/>
</dbReference>
<evidence type="ECO:0000256" key="1">
    <source>
        <dbReference type="ARBA" id="ARBA00022614"/>
    </source>
</evidence>
<keyword evidence="1" id="KW-0433">Leucine-rich repeat</keyword>
<dbReference type="GO" id="GO:0005737">
    <property type="term" value="C:cytoplasm"/>
    <property type="evidence" value="ECO:0007669"/>
    <property type="project" value="TreeGrafter"/>
</dbReference>
<dbReference type="Gene3D" id="3.80.10.10">
    <property type="entry name" value="Ribonuclease Inhibitor"/>
    <property type="match status" value="2"/>
</dbReference>
<name>A0A6S6TH97_9BACT</name>
<evidence type="ECO:0000256" key="2">
    <source>
        <dbReference type="ARBA" id="ARBA00022737"/>
    </source>
</evidence>